<reference evidence="3 4" key="1">
    <citation type="journal article" date="2016" name="Nat. Commun.">
        <title>Thousands of microbial genomes shed light on interconnected biogeochemical processes in an aquifer system.</title>
        <authorList>
            <person name="Anantharaman K."/>
            <person name="Brown C.T."/>
            <person name="Hug L.A."/>
            <person name="Sharon I."/>
            <person name="Castelle C.J."/>
            <person name="Probst A.J."/>
            <person name="Thomas B.C."/>
            <person name="Singh A."/>
            <person name="Wilkins M.J."/>
            <person name="Karaoz U."/>
            <person name="Brodie E.L."/>
            <person name="Williams K.H."/>
            <person name="Hubbard S.S."/>
            <person name="Banfield J.F."/>
        </authorList>
    </citation>
    <scope>NUCLEOTIDE SEQUENCE [LARGE SCALE GENOMIC DNA]</scope>
</reference>
<gene>
    <name evidence="3" type="ORF">A3F54_02840</name>
</gene>
<name>A0A1G2B261_9BACT</name>
<evidence type="ECO:0000313" key="4">
    <source>
        <dbReference type="Proteomes" id="UP000176952"/>
    </source>
</evidence>
<dbReference type="NCBIfam" id="NF047864">
    <property type="entry name" value="CBU_0592_membra"/>
    <property type="match status" value="1"/>
</dbReference>
<dbReference type="Pfam" id="PF26604">
    <property type="entry name" value="CBU_0592"/>
    <property type="match status" value="1"/>
</dbReference>
<dbReference type="InterPro" id="IPR058058">
    <property type="entry name" value="CBU_0592-like"/>
</dbReference>
<evidence type="ECO:0000259" key="2">
    <source>
        <dbReference type="Pfam" id="PF26604"/>
    </source>
</evidence>
<evidence type="ECO:0000313" key="3">
    <source>
        <dbReference type="EMBL" id="OGY83273.1"/>
    </source>
</evidence>
<keyword evidence="1" id="KW-0472">Membrane</keyword>
<dbReference type="STRING" id="1798542.A3F54_02840"/>
<evidence type="ECO:0000256" key="1">
    <source>
        <dbReference type="SAM" id="Phobius"/>
    </source>
</evidence>
<keyword evidence="1" id="KW-0812">Transmembrane</keyword>
<dbReference type="Proteomes" id="UP000176952">
    <property type="component" value="Unassembled WGS sequence"/>
</dbReference>
<feature type="transmembrane region" description="Helical" evidence="1">
    <location>
        <begin position="6"/>
        <end position="25"/>
    </location>
</feature>
<proteinExistence type="predicted"/>
<organism evidence="3 4">
    <name type="scientific">Candidatus Kerfeldbacteria bacterium RIFCSPHIGHO2_12_FULL_48_17</name>
    <dbReference type="NCBI Taxonomy" id="1798542"/>
    <lineage>
        <taxon>Bacteria</taxon>
        <taxon>Candidatus Kerfeldiibacteriota</taxon>
    </lineage>
</organism>
<comment type="caution">
    <text evidence="3">The sequence shown here is derived from an EMBL/GenBank/DDBJ whole genome shotgun (WGS) entry which is preliminary data.</text>
</comment>
<dbReference type="AlphaFoldDB" id="A0A1G2B261"/>
<protein>
    <recommendedName>
        <fullName evidence="2">CBU-0592-like domain-containing protein</fullName>
    </recommendedName>
</protein>
<feature type="domain" description="CBU-0592-like" evidence="2">
    <location>
        <begin position="6"/>
        <end position="70"/>
    </location>
</feature>
<feature type="transmembrane region" description="Helical" evidence="1">
    <location>
        <begin position="32"/>
        <end position="50"/>
    </location>
</feature>
<dbReference type="EMBL" id="MHKD01000021">
    <property type="protein sequence ID" value="OGY83273.1"/>
    <property type="molecule type" value="Genomic_DNA"/>
</dbReference>
<sequence>METNYVLGVLGAAIILLAFIMNQLGRWRDTSLVYDAANLIGGVLLVIYAYNLRAYPFMILNSVWALISVRDVVVDLTRRGSHHGGFFRKWKR</sequence>
<keyword evidence="1" id="KW-1133">Transmembrane helix</keyword>
<accession>A0A1G2B261</accession>